<sequence length="293" mass="32588">MQAECIRRAGGFKKLANSEGKKPVLLFWDGFQWVAKTGASSALLSDPRMVNSTRKLRRLYFGNLPLHLGLTEANFQQQIFEEMRRRGLCSDPNENPVLCVWFAKDKGNYGFVEFASVEETERALTMDGMETMGVTIKISRPNDYCSATNQSGALPTQMVPPNLLPKTSAAGVNQIIGQIADSRLVLMKRMVLENDVEDGPEEYLEVLDDIVEGCAGCGKVIGAALVTPDIGAQDHTVDTGDVYVLFSHAQEADKCYQTMSQRQYFGRPIRVQKIASEVWFNRISKLPNAKHMS</sequence>
<dbReference type="GO" id="GO:0003723">
    <property type="term" value="F:RNA binding"/>
    <property type="evidence" value="ECO:0007669"/>
    <property type="project" value="UniProtKB-UniRule"/>
</dbReference>
<dbReference type="eggNOG" id="KOG0120">
    <property type="taxonomic scope" value="Eukaryota"/>
</dbReference>
<evidence type="ECO:0000256" key="1">
    <source>
        <dbReference type="ARBA" id="ARBA00022664"/>
    </source>
</evidence>
<dbReference type="VEuPathDB" id="CryptoDB:GNI_103530"/>
<dbReference type="RefSeq" id="XP_011131252.1">
    <property type="nucleotide sequence ID" value="XM_011132950.1"/>
</dbReference>
<dbReference type="CDD" id="cd12232">
    <property type="entry name" value="RRM3_U2AF65"/>
    <property type="match status" value="1"/>
</dbReference>
<dbReference type="Gene3D" id="3.30.70.330">
    <property type="match status" value="2"/>
</dbReference>
<evidence type="ECO:0000313" key="6">
    <source>
        <dbReference type="EMBL" id="EZG56477.1"/>
    </source>
</evidence>
<dbReference type="PROSITE" id="PS50102">
    <property type="entry name" value="RRM"/>
    <property type="match status" value="1"/>
</dbReference>
<dbReference type="SUPFAM" id="SSF54928">
    <property type="entry name" value="RNA-binding domain, RBD"/>
    <property type="match status" value="1"/>
</dbReference>
<dbReference type="SMART" id="SM00360">
    <property type="entry name" value="RRM"/>
    <property type="match status" value="2"/>
</dbReference>
<dbReference type="InterPro" id="IPR012677">
    <property type="entry name" value="Nucleotide-bd_a/b_plait_sf"/>
</dbReference>
<evidence type="ECO:0000313" key="7">
    <source>
        <dbReference type="Proteomes" id="UP000019763"/>
    </source>
</evidence>
<keyword evidence="2 4" id="KW-0694">RNA-binding</keyword>
<evidence type="ECO:0000256" key="4">
    <source>
        <dbReference type="PROSITE-ProRule" id="PRU00176"/>
    </source>
</evidence>
<dbReference type="InterPro" id="IPR035979">
    <property type="entry name" value="RBD_domain_sf"/>
</dbReference>
<dbReference type="OrthoDB" id="10266058at2759"/>
<protein>
    <submittedName>
        <fullName evidence="6">Splicing factor</fullName>
    </submittedName>
</protein>
<dbReference type="OMA" id="IWNEMRN"/>
<dbReference type="GeneID" id="22913672"/>
<reference evidence="6" key="1">
    <citation type="submission" date="2013-12" db="EMBL/GenBank/DDBJ databases">
        <authorList>
            <person name="Omoto C.K."/>
            <person name="Sibley D."/>
            <person name="Venepally P."/>
            <person name="Hadjithomas M."/>
            <person name="Karamycheva S."/>
            <person name="Brunk B."/>
            <person name="Roos D."/>
            <person name="Caler E."/>
            <person name="Lorenzi H."/>
        </authorList>
    </citation>
    <scope>NUCLEOTIDE SEQUENCE</scope>
</reference>
<evidence type="ECO:0000256" key="3">
    <source>
        <dbReference type="ARBA" id="ARBA00023187"/>
    </source>
</evidence>
<keyword evidence="7" id="KW-1185">Reference proteome</keyword>
<gene>
    <name evidence="6" type="ORF">GNI_103530</name>
</gene>
<dbReference type="GO" id="GO:0008380">
    <property type="term" value="P:RNA splicing"/>
    <property type="evidence" value="ECO:0007669"/>
    <property type="project" value="UniProtKB-KW"/>
</dbReference>
<dbReference type="InterPro" id="IPR000504">
    <property type="entry name" value="RRM_dom"/>
</dbReference>
<feature type="domain" description="RRM" evidence="5">
    <location>
        <begin position="57"/>
        <end position="143"/>
    </location>
</feature>
<evidence type="ECO:0000259" key="5">
    <source>
        <dbReference type="PROSITE" id="PS50102"/>
    </source>
</evidence>
<comment type="caution">
    <text evidence="6">The sequence shown here is derived from an EMBL/GenBank/DDBJ whole genome shotgun (WGS) entry which is preliminary data.</text>
</comment>
<dbReference type="Proteomes" id="UP000019763">
    <property type="component" value="Unassembled WGS sequence"/>
</dbReference>
<dbReference type="GO" id="GO:0006397">
    <property type="term" value="P:mRNA processing"/>
    <property type="evidence" value="ECO:0007669"/>
    <property type="project" value="UniProtKB-KW"/>
</dbReference>
<proteinExistence type="predicted"/>
<keyword evidence="3" id="KW-0508">mRNA splicing</keyword>
<dbReference type="EMBL" id="AFNH02000774">
    <property type="protein sequence ID" value="EZG56477.1"/>
    <property type="molecule type" value="Genomic_DNA"/>
</dbReference>
<name>A0A023B498_GRENI</name>
<dbReference type="PANTHER" id="PTHR23139">
    <property type="entry name" value="RNA-BINDING PROTEIN"/>
    <property type="match status" value="1"/>
</dbReference>
<evidence type="ECO:0000256" key="2">
    <source>
        <dbReference type="ARBA" id="ARBA00022884"/>
    </source>
</evidence>
<organism evidence="6 7">
    <name type="scientific">Gregarina niphandrodes</name>
    <name type="common">Septate eugregarine</name>
    <dbReference type="NCBI Taxonomy" id="110365"/>
    <lineage>
        <taxon>Eukaryota</taxon>
        <taxon>Sar</taxon>
        <taxon>Alveolata</taxon>
        <taxon>Apicomplexa</taxon>
        <taxon>Conoidasida</taxon>
        <taxon>Gregarinasina</taxon>
        <taxon>Eugregarinorida</taxon>
        <taxon>Gregarinidae</taxon>
        <taxon>Gregarina</taxon>
    </lineage>
</organism>
<dbReference type="AlphaFoldDB" id="A0A023B498"/>
<keyword evidence="1" id="KW-0507">mRNA processing</keyword>
<accession>A0A023B498</accession>